<sequence length="172" mass="18829">MNRYALLPVGCILAGLFFLFYPSPSGEDALQQLPASTVTLSPGTYSAMYDQPDWHGWKAFFIMKINDGGEIEEATYDYVNKSGDLKTQDQAYNQEMINDSGLGPSDYCPRFAKNLLVYQNPEEVDAITGATHSSRAFKELAQAAFKNAQTGDQSPIIIPQPELAAPAAGENH</sequence>
<reference evidence="2 3" key="1">
    <citation type="submission" date="2016-01" db="EMBL/GenBank/DDBJ databases">
        <authorList>
            <person name="Brown R."/>
        </authorList>
    </citation>
    <scope>NUCLEOTIDE SEQUENCE [LARGE SCALE GENOMIC DNA]</scope>
    <source>
        <strain evidence="2">Sporomusa sphaeroides DSM 2875</strain>
    </source>
</reference>
<dbReference type="Proteomes" id="UP000245702">
    <property type="component" value="Unassembled WGS sequence"/>
</dbReference>
<name>A0ABM9W6N9_9FIRM</name>
<dbReference type="InterPro" id="IPR007329">
    <property type="entry name" value="FMN-bd"/>
</dbReference>
<dbReference type="EMBL" id="FCOW01000022">
    <property type="protein sequence ID" value="CVK20684.1"/>
    <property type="molecule type" value="Genomic_DNA"/>
</dbReference>
<evidence type="ECO:0000259" key="1">
    <source>
        <dbReference type="SMART" id="SM00900"/>
    </source>
</evidence>
<dbReference type="RefSeq" id="WP_158027050.1">
    <property type="nucleotide sequence ID" value="NZ_CP146991.1"/>
</dbReference>
<proteinExistence type="predicted"/>
<feature type="domain" description="FMN-binding" evidence="1">
    <location>
        <begin position="56"/>
        <end position="148"/>
    </location>
</feature>
<accession>A0ABM9W6N9</accession>
<dbReference type="Pfam" id="PF04205">
    <property type="entry name" value="FMN_bind"/>
    <property type="match status" value="1"/>
</dbReference>
<gene>
    <name evidence="2" type="ORF">SSPH_03352</name>
</gene>
<dbReference type="Gene3D" id="3.90.1010.20">
    <property type="match status" value="1"/>
</dbReference>
<dbReference type="SMART" id="SM00900">
    <property type="entry name" value="FMN_bind"/>
    <property type="match status" value="1"/>
</dbReference>
<evidence type="ECO:0000313" key="2">
    <source>
        <dbReference type="EMBL" id="CVK20684.1"/>
    </source>
</evidence>
<organism evidence="2 3">
    <name type="scientific">Sporomusa sphaeroides DSM 2875</name>
    <dbReference type="NCBI Taxonomy" id="1337886"/>
    <lineage>
        <taxon>Bacteria</taxon>
        <taxon>Bacillati</taxon>
        <taxon>Bacillota</taxon>
        <taxon>Negativicutes</taxon>
        <taxon>Selenomonadales</taxon>
        <taxon>Sporomusaceae</taxon>
        <taxon>Sporomusa</taxon>
    </lineage>
</organism>
<protein>
    <submittedName>
        <fullName evidence="2">FMN-binding domain protein</fullName>
    </submittedName>
</protein>
<comment type="caution">
    <text evidence="2">The sequence shown here is derived from an EMBL/GenBank/DDBJ whole genome shotgun (WGS) entry which is preliminary data.</text>
</comment>
<evidence type="ECO:0000313" key="3">
    <source>
        <dbReference type="Proteomes" id="UP000245702"/>
    </source>
</evidence>
<keyword evidence="3" id="KW-1185">Reference proteome</keyword>